<dbReference type="Proteomes" id="UP000054466">
    <property type="component" value="Unassembled WGS sequence"/>
</dbReference>
<evidence type="ECO:0000313" key="3">
    <source>
        <dbReference type="Proteomes" id="UP000054466"/>
    </source>
</evidence>
<dbReference type="AlphaFoldDB" id="A0A0D1ZPM6"/>
<feature type="region of interest" description="Disordered" evidence="1">
    <location>
        <begin position="140"/>
        <end position="164"/>
    </location>
</feature>
<dbReference type="STRING" id="569365.A0A0D1ZPM6"/>
<dbReference type="RefSeq" id="XP_016250152.1">
    <property type="nucleotide sequence ID" value="XM_016392633.1"/>
</dbReference>
<keyword evidence="3" id="KW-1185">Reference proteome</keyword>
<proteinExistence type="predicted"/>
<reference evidence="2 3" key="1">
    <citation type="submission" date="2015-01" db="EMBL/GenBank/DDBJ databases">
        <title>The Genome Sequence of Cladophialophora immunda CBS83496.</title>
        <authorList>
            <consortium name="The Broad Institute Genomics Platform"/>
            <person name="Cuomo C."/>
            <person name="de Hoog S."/>
            <person name="Gorbushina A."/>
            <person name="Stielow B."/>
            <person name="Teixiera M."/>
            <person name="Abouelleil A."/>
            <person name="Chapman S.B."/>
            <person name="Priest M."/>
            <person name="Young S.K."/>
            <person name="Wortman J."/>
            <person name="Nusbaum C."/>
            <person name="Birren B."/>
        </authorList>
    </citation>
    <scope>NUCLEOTIDE SEQUENCE [LARGE SCALE GENOMIC DNA]</scope>
    <source>
        <strain evidence="2 3">CBS 83496</strain>
    </source>
</reference>
<gene>
    <name evidence="2" type="ORF">PV07_05721</name>
</gene>
<organism evidence="2 3">
    <name type="scientific">Cladophialophora immunda</name>
    <dbReference type="NCBI Taxonomy" id="569365"/>
    <lineage>
        <taxon>Eukaryota</taxon>
        <taxon>Fungi</taxon>
        <taxon>Dikarya</taxon>
        <taxon>Ascomycota</taxon>
        <taxon>Pezizomycotina</taxon>
        <taxon>Eurotiomycetes</taxon>
        <taxon>Chaetothyriomycetidae</taxon>
        <taxon>Chaetothyriales</taxon>
        <taxon>Herpotrichiellaceae</taxon>
        <taxon>Cladophialophora</taxon>
    </lineage>
</organism>
<evidence type="ECO:0000256" key="1">
    <source>
        <dbReference type="SAM" id="MobiDB-lite"/>
    </source>
</evidence>
<name>A0A0D1ZPM6_9EURO</name>
<dbReference type="HOGENOM" id="CLU_137474_0_0_1"/>
<sequence>MADSIELPDGRMICSAHKLTVCHKCCVDYSFMEEILGEDDDDDDDKEESDGAEQLPDGRMICSAHKLTVCYKCCVDYSFMDEILDDEDDEDKEESDGDELLTEEEMKAFRERMIAKKGCACFLPLPGTGCKNCDPELKEKNKAKTSETRSEDNTKKTTAETRKK</sequence>
<accession>A0A0D1ZPM6</accession>
<dbReference type="VEuPathDB" id="FungiDB:PV07_05721"/>
<evidence type="ECO:0000313" key="2">
    <source>
        <dbReference type="EMBL" id="KIW29936.1"/>
    </source>
</evidence>
<dbReference type="GeneID" id="27344915"/>
<protein>
    <submittedName>
        <fullName evidence="2">Uncharacterized protein</fullName>
    </submittedName>
</protein>
<dbReference type="EMBL" id="KN847042">
    <property type="protein sequence ID" value="KIW29936.1"/>
    <property type="molecule type" value="Genomic_DNA"/>
</dbReference>
<dbReference type="OrthoDB" id="407198at2759"/>